<sequence>MPRKKISFFSRKEPQTLNDILNSVDAGEDVPSVVVILPPDNYAVAVTDEESGDEEGTSMDHLPGSTLWAEVVDSCSEPSDNQDEEEPPAKLQKRHVKWDKCDLNSSLPVGDSWEPDSTKETPLTPVDPFEKFFDDEVINLLVENTNIYAQQKNQLLNVHAGEMKSFLGILLLSGYVPVPRRQMLWENSRDSHNELIANSMRRDQFEAIFTNVHVADNNSLGLEDKFTKLRPVFKLLNERFLLRTGICPKLPEEYEEKLHSLQRFVLNLRHNNGYLLGQIGNADQTPL</sequence>
<name>A0A9J6F147_RHIMP</name>
<dbReference type="GO" id="GO:0043565">
    <property type="term" value="F:sequence-specific DNA binding"/>
    <property type="evidence" value="ECO:0007669"/>
    <property type="project" value="TreeGrafter"/>
</dbReference>
<proteinExistence type="predicted"/>
<dbReference type="PANTHER" id="PTHR47055:SF3">
    <property type="entry name" value="PHORBOL-ESTER_DAG-TYPE DOMAIN-CONTAINING PROTEIN"/>
    <property type="match status" value="1"/>
</dbReference>
<comment type="caution">
    <text evidence="2">The sequence shown here is derived from an EMBL/GenBank/DDBJ whole genome shotgun (WGS) entry which is preliminary data.</text>
</comment>
<dbReference type="EMBL" id="JABSTU010000001">
    <property type="protein sequence ID" value="KAH8040172.1"/>
    <property type="molecule type" value="Genomic_DNA"/>
</dbReference>
<accession>A0A9J6F147</accession>
<reference evidence="2" key="2">
    <citation type="submission" date="2021-09" db="EMBL/GenBank/DDBJ databases">
        <authorList>
            <person name="Jia N."/>
            <person name="Wang J."/>
            <person name="Shi W."/>
            <person name="Du L."/>
            <person name="Sun Y."/>
            <person name="Zhan W."/>
            <person name="Jiang J."/>
            <person name="Wang Q."/>
            <person name="Zhang B."/>
            <person name="Ji P."/>
            <person name="Sakyi L.B."/>
            <person name="Cui X."/>
            <person name="Yuan T."/>
            <person name="Jiang B."/>
            <person name="Yang W."/>
            <person name="Lam T.T.-Y."/>
            <person name="Chang Q."/>
            <person name="Ding S."/>
            <person name="Wang X."/>
            <person name="Zhu J."/>
            <person name="Ruan X."/>
            <person name="Zhao L."/>
            <person name="Wei J."/>
            <person name="Que T."/>
            <person name="Du C."/>
            <person name="Cheng J."/>
            <person name="Dai P."/>
            <person name="Han X."/>
            <person name="Huang E."/>
            <person name="Gao Y."/>
            <person name="Liu J."/>
            <person name="Shao H."/>
            <person name="Ye R."/>
            <person name="Li L."/>
            <person name="Wei W."/>
            <person name="Wang X."/>
            <person name="Wang C."/>
            <person name="Huo Q."/>
            <person name="Li W."/>
            <person name="Guo W."/>
            <person name="Chen H."/>
            <person name="Chen S."/>
            <person name="Zhou L."/>
            <person name="Zhou L."/>
            <person name="Ni X."/>
            <person name="Tian J."/>
            <person name="Zhou Y."/>
            <person name="Sheng Y."/>
            <person name="Liu T."/>
            <person name="Pan Y."/>
            <person name="Xia L."/>
            <person name="Li J."/>
            <person name="Zhao F."/>
            <person name="Cao W."/>
        </authorList>
    </citation>
    <scope>NUCLEOTIDE SEQUENCE</scope>
    <source>
        <strain evidence="2">Rmic-2018</strain>
        <tissue evidence="2">Larvae</tissue>
    </source>
</reference>
<evidence type="ECO:0000313" key="3">
    <source>
        <dbReference type="Proteomes" id="UP000821866"/>
    </source>
</evidence>
<dbReference type="InterPro" id="IPR029526">
    <property type="entry name" value="PGBD"/>
</dbReference>
<gene>
    <name evidence="2" type="ORF">HPB51_009550</name>
</gene>
<reference evidence="2" key="1">
    <citation type="journal article" date="2020" name="Cell">
        <title>Large-Scale Comparative Analyses of Tick Genomes Elucidate Their Genetic Diversity and Vector Capacities.</title>
        <authorList>
            <consortium name="Tick Genome and Microbiome Consortium (TIGMIC)"/>
            <person name="Jia N."/>
            <person name="Wang J."/>
            <person name="Shi W."/>
            <person name="Du L."/>
            <person name="Sun Y."/>
            <person name="Zhan W."/>
            <person name="Jiang J.F."/>
            <person name="Wang Q."/>
            <person name="Zhang B."/>
            <person name="Ji P."/>
            <person name="Bell-Sakyi L."/>
            <person name="Cui X.M."/>
            <person name="Yuan T.T."/>
            <person name="Jiang B.G."/>
            <person name="Yang W.F."/>
            <person name="Lam T.T."/>
            <person name="Chang Q.C."/>
            <person name="Ding S.J."/>
            <person name="Wang X.J."/>
            <person name="Zhu J.G."/>
            <person name="Ruan X.D."/>
            <person name="Zhao L."/>
            <person name="Wei J.T."/>
            <person name="Ye R.Z."/>
            <person name="Que T.C."/>
            <person name="Du C.H."/>
            <person name="Zhou Y.H."/>
            <person name="Cheng J.X."/>
            <person name="Dai P.F."/>
            <person name="Guo W.B."/>
            <person name="Han X.H."/>
            <person name="Huang E.J."/>
            <person name="Li L.F."/>
            <person name="Wei W."/>
            <person name="Gao Y.C."/>
            <person name="Liu J.Z."/>
            <person name="Shao H.Z."/>
            <person name="Wang X."/>
            <person name="Wang C.C."/>
            <person name="Yang T.C."/>
            <person name="Huo Q.B."/>
            <person name="Li W."/>
            <person name="Chen H.Y."/>
            <person name="Chen S.E."/>
            <person name="Zhou L.G."/>
            <person name="Ni X.B."/>
            <person name="Tian J.H."/>
            <person name="Sheng Y."/>
            <person name="Liu T."/>
            <person name="Pan Y.S."/>
            <person name="Xia L.Y."/>
            <person name="Li J."/>
            <person name="Zhao F."/>
            <person name="Cao W.C."/>
        </authorList>
    </citation>
    <scope>NUCLEOTIDE SEQUENCE</scope>
    <source>
        <strain evidence="2">Rmic-2018</strain>
    </source>
</reference>
<protein>
    <recommendedName>
        <fullName evidence="1">PiggyBac transposable element-derived protein domain-containing protein</fullName>
    </recommendedName>
</protein>
<organism evidence="2 3">
    <name type="scientific">Rhipicephalus microplus</name>
    <name type="common">Cattle tick</name>
    <name type="synonym">Boophilus microplus</name>
    <dbReference type="NCBI Taxonomy" id="6941"/>
    <lineage>
        <taxon>Eukaryota</taxon>
        <taxon>Metazoa</taxon>
        <taxon>Ecdysozoa</taxon>
        <taxon>Arthropoda</taxon>
        <taxon>Chelicerata</taxon>
        <taxon>Arachnida</taxon>
        <taxon>Acari</taxon>
        <taxon>Parasitiformes</taxon>
        <taxon>Ixodida</taxon>
        <taxon>Ixodoidea</taxon>
        <taxon>Ixodidae</taxon>
        <taxon>Rhipicephalinae</taxon>
        <taxon>Rhipicephalus</taxon>
        <taxon>Boophilus</taxon>
    </lineage>
</organism>
<keyword evidence="3" id="KW-1185">Reference proteome</keyword>
<evidence type="ECO:0000259" key="1">
    <source>
        <dbReference type="Pfam" id="PF13843"/>
    </source>
</evidence>
<dbReference type="Pfam" id="PF13843">
    <property type="entry name" value="DDE_Tnp_1_7"/>
    <property type="match status" value="1"/>
</dbReference>
<dbReference type="InterPro" id="IPR052638">
    <property type="entry name" value="PiggyBac_TE-derived"/>
</dbReference>
<dbReference type="PANTHER" id="PTHR47055">
    <property type="entry name" value="DDE_TNP_1_7 DOMAIN-CONTAINING PROTEIN"/>
    <property type="match status" value="1"/>
</dbReference>
<evidence type="ECO:0000313" key="2">
    <source>
        <dbReference type="EMBL" id="KAH8040172.1"/>
    </source>
</evidence>
<dbReference type="Proteomes" id="UP000821866">
    <property type="component" value="Chromosome 1"/>
</dbReference>
<feature type="domain" description="PiggyBac transposable element-derived protein" evidence="1">
    <location>
        <begin position="124"/>
        <end position="240"/>
    </location>
</feature>
<dbReference type="AlphaFoldDB" id="A0A9J6F147"/>